<dbReference type="InterPro" id="IPR035919">
    <property type="entry name" value="EAL_sf"/>
</dbReference>
<comment type="caution">
    <text evidence="3">The sequence shown here is derived from an EMBL/GenBank/DDBJ whole genome shotgun (WGS) entry which is preliminary data.</text>
</comment>
<dbReference type="InterPro" id="IPR052340">
    <property type="entry name" value="RNase_Y/CdgJ"/>
</dbReference>
<dbReference type="eggNOG" id="COG3434">
    <property type="taxonomic scope" value="Bacteria"/>
</dbReference>
<organism evidence="3 4">
    <name type="scientific">Halanaerobium saccharolyticum subsp. saccharolyticum DSM 6643</name>
    <dbReference type="NCBI Taxonomy" id="1293054"/>
    <lineage>
        <taxon>Bacteria</taxon>
        <taxon>Bacillati</taxon>
        <taxon>Bacillota</taxon>
        <taxon>Clostridia</taxon>
        <taxon>Halanaerobiales</taxon>
        <taxon>Halanaerobiaceae</taxon>
        <taxon>Halanaerobium</taxon>
    </lineage>
</organism>
<dbReference type="InterPro" id="IPR001633">
    <property type="entry name" value="EAL_dom"/>
</dbReference>
<dbReference type="InterPro" id="IPR014408">
    <property type="entry name" value="dGMP_Pdiesterase_EAL/HD-GYP"/>
</dbReference>
<dbReference type="STRING" id="1293054.HSACCH_01577"/>
<dbReference type="Gene3D" id="3.20.20.450">
    <property type="entry name" value="EAL domain"/>
    <property type="match status" value="1"/>
</dbReference>
<dbReference type="OrthoDB" id="9804751at2"/>
<dbReference type="PIRSF" id="PIRSF003180">
    <property type="entry name" value="DiGMPpdiest_YuxH"/>
    <property type="match status" value="1"/>
</dbReference>
<feature type="domain" description="HDOD" evidence="2">
    <location>
        <begin position="200"/>
        <end position="382"/>
    </location>
</feature>
<dbReference type="PANTHER" id="PTHR33525">
    <property type="match status" value="1"/>
</dbReference>
<dbReference type="InterPro" id="IPR013976">
    <property type="entry name" value="HDOD"/>
</dbReference>
<dbReference type="PROSITE" id="PS51833">
    <property type="entry name" value="HDOD"/>
    <property type="match status" value="1"/>
</dbReference>
<name>M5E2C4_9FIRM</name>
<gene>
    <name evidence="3" type="ORF">HSACCH_01577</name>
</gene>
<proteinExistence type="predicted"/>
<dbReference type="Gene3D" id="1.10.3210.10">
    <property type="entry name" value="Hypothetical protein af1432"/>
    <property type="match status" value="1"/>
</dbReference>
<dbReference type="InParanoid" id="M5E2C4"/>
<evidence type="ECO:0000259" key="1">
    <source>
        <dbReference type="PROSITE" id="PS50883"/>
    </source>
</evidence>
<evidence type="ECO:0000259" key="2">
    <source>
        <dbReference type="PROSITE" id="PS51833"/>
    </source>
</evidence>
<evidence type="ECO:0000313" key="3">
    <source>
        <dbReference type="EMBL" id="CCU79755.1"/>
    </source>
</evidence>
<dbReference type="Pfam" id="PF00563">
    <property type="entry name" value="EAL"/>
    <property type="match status" value="1"/>
</dbReference>
<dbReference type="SUPFAM" id="SSF109604">
    <property type="entry name" value="HD-domain/PDEase-like"/>
    <property type="match status" value="1"/>
</dbReference>
<keyword evidence="4" id="KW-1185">Reference proteome</keyword>
<accession>M5E2C4</accession>
<dbReference type="Proteomes" id="UP000012063">
    <property type="component" value="Unassembled WGS sequence"/>
</dbReference>
<dbReference type="RefSeq" id="WP_005489073.1">
    <property type="nucleotide sequence ID" value="NZ_CAUI01000019.1"/>
</dbReference>
<dbReference type="PANTHER" id="PTHR33525:SF4">
    <property type="entry name" value="CYCLIC DI-GMP PHOSPHODIESTERASE CDGJ"/>
    <property type="match status" value="1"/>
</dbReference>
<dbReference type="SUPFAM" id="SSF141868">
    <property type="entry name" value="EAL domain-like"/>
    <property type="match status" value="1"/>
</dbReference>
<protein>
    <submittedName>
        <fullName evidence="3">Predicted signal transduction protein</fullName>
    </submittedName>
</protein>
<sequence>MENIMVGRQPILDKKENLFAYELLFRSPKNNEIFDGEKATAEVIMNSLESIGLPNLTQNKPAFINFNTKMIKNKIFDILSSDSIYIEILETVEVDEEILSICKELKSQGFKIVLDDFEFKESLIELVKIADIIKIDFLNTTKKVRKETLYLIKSKYNKDVKFLAEKIENYSHLKEAKKFDYDYYQGFYFTKPDIISGRKVEPFKQSYVNILEELNKEYPDFRQIENYIKQDLSMSYSLLRLVNSAAYGYDINSIRQGIVLLGVDKLKKWSLLYSFKSLNSKKPDILLITSLTRAYFAESLKQHLDIDEDLFILGMFSLINAYLDRDLKDVLPLISMKSKFKDALISKEGKLGEVIKIIEIYEKSNWQDLNKYSLDKKAVSNDYLEAIENAEEIFEITY</sequence>
<dbReference type="EMBL" id="CAUI01000019">
    <property type="protein sequence ID" value="CCU79755.1"/>
    <property type="molecule type" value="Genomic_DNA"/>
</dbReference>
<dbReference type="AlphaFoldDB" id="M5E2C4"/>
<dbReference type="PROSITE" id="PS50883">
    <property type="entry name" value="EAL"/>
    <property type="match status" value="1"/>
</dbReference>
<dbReference type="FunCoup" id="M5E2C4">
    <property type="interactions" value="6"/>
</dbReference>
<reference evidence="4" key="1">
    <citation type="journal article" date="2013" name="Genome Announc.">
        <title>Genome Sequence of Halanaerobium saccharolyticum subsp. saccharolyticum Strain DSM 6643T, a Halophilic Hydrogen-Producing Bacterium.</title>
        <authorList>
            <person name="Kivisto A."/>
            <person name="Larjo A."/>
            <person name="Ciranna A."/>
            <person name="Santala V."/>
            <person name="Roos C."/>
            <person name="Karp M."/>
        </authorList>
    </citation>
    <scope>NUCLEOTIDE SEQUENCE [LARGE SCALE GENOMIC DNA]</scope>
    <source>
        <strain evidence="4">DSM 6643</strain>
    </source>
</reference>
<dbReference type="Pfam" id="PF08668">
    <property type="entry name" value="HDOD"/>
    <property type="match status" value="1"/>
</dbReference>
<evidence type="ECO:0000313" key="4">
    <source>
        <dbReference type="Proteomes" id="UP000012063"/>
    </source>
</evidence>
<feature type="domain" description="EAL" evidence="1">
    <location>
        <begin position="1"/>
        <end position="206"/>
    </location>
</feature>